<dbReference type="FunFam" id="1.10.340.70:FF:000001">
    <property type="entry name" value="Retrovirus-related Pol polyprotein from transposon gypsy-like Protein"/>
    <property type="match status" value="1"/>
</dbReference>
<comment type="caution">
    <text evidence="2">The sequence shown here is derived from an EMBL/GenBank/DDBJ whole genome shotgun (WGS) entry which is preliminary data.</text>
</comment>
<proteinExistence type="predicted"/>
<evidence type="ECO:0000313" key="2">
    <source>
        <dbReference type="EMBL" id="KAL3535723.1"/>
    </source>
</evidence>
<evidence type="ECO:0000259" key="1">
    <source>
        <dbReference type="Pfam" id="PF17921"/>
    </source>
</evidence>
<dbReference type="InterPro" id="IPR052160">
    <property type="entry name" value="Gypsy_RT_Integrase-like"/>
</dbReference>
<evidence type="ECO:0000313" key="3">
    <source>
        <dbReference type="Proteomes" id="UP001630127"/>
    </source>
</evidence>
<dbReference type="Proteomes" id="UP001630127">
    <property type="component" value="Unassembled WGS sequence"/>
</dbReference>
<protein>
    <recommendedName>
        <fullName evidence="1">Integrase zinc-binding domain-containing protein</fullName>
    </recommendedName>
</protein>
<name>A0ABD3AX73_9GENT</name>
<gene>
    <name evidence="2" type="ORF">ACH5RR_004184</name>
</gene>
<dbReference type="AlphaFoldDB" id="A0ABD3AX73"/>
<reference evidence="2 3" key="1">
    <citation type="submission" date="2024-11" db="EMBL/GenBank/DDBJ databases">
        <title>A near-complete genome assembly of Cinchona calisaya.</title>
        <authorList>
            <person name="Lian D.C."/>
            <person name="Zhao X.W."/>
            <person name="Wei L."/>
        </authorList>
    </citation>
    <scope>NUCLEOTIDE SEQUENCE [LARGE SCALE GENOMIC DNA]</scope>
    <source>
        <tissue evidence="2">Nenye</tissue>
    </source>
</reference>
<dbReference type="PANTHER" id="PTHR47266">
    <property type="entry name" value="ENDONUCLEASE-RELATED"/>
    <property type="match status" value="1"/>
</dbReference>
<dbReference type="Gene3D" id="1.10.340.70">
    <property type="match status" value="1"/>
</dbReference>
<accession>A0ABD3AX73</accession>
<dbReference type="InterPro" id="IPR041588">
    <property type="entry name" value="Integrase_H2C2"/>
</dbReference>
<sequence>MPGRINSAADALSRKTMLAAISQLKSLLLDGIKEGLKHDAAARSLLEYAKEGKIRRFWVEEELLYTKGRRLYVPHYGNLRELMKECHDSKWAGHPGMHRTLALMQDGYYWPRMRDDVKSYV</sequence>
<dbReference type="EMBL" id="JBJUIK010000002">
    <property type="protein sequence ID" value="KAL3535723.1"/>
    <property type="molecule type" value="Genomic_DNA"/>
</dbReference>
<dbReference type="Pfam" id="PF17921">
    <property type="entry name" value="Integrase_H2C2"/>
    <property type="match status" value="1"/>
</dbReference>
<organism evidence="2 3">
    <name type="scientific">Cinchona calisaya</name>
    <dbReference type="NCBI Taxonomy" id="153742"/>
    <lineage>
        <taxon>Eukaryota</taxon>
        <taxon>Viridiplantae</taxon>
        <taxon>Streptophyta</taxon>
        <taxon>Embryophyta</taxon>
        <taxon>Tracheophyta</taxon>
        <taxon>Spermatophyta</taxon>
        <taxon>Magnoliopsida</taxon>
        <taxon>eudicotyledons</taxon>
        <taxon>Gunneridae</taxon>
        <taxon>Pentapetalae</taxon>
        <taxon>asterids</taxon>
        <taxon>lamiids</taxon>
        <taxon>Gentianales</taxon>
        <taxon>Rubiaceae</taxon>
        <taxon>Cinchonoideae</taxon>
        <taxon>Cinchoneae</taxon>
        <taxon>Cinchona</taxon>
    </lineage>
</organism>
<feature type="domain" description="Integrase zinc-binding" evidence="1">
    <location>
        <begin position="80"/>
        <end position="121"/>
    </location>
</feature>
<keyword evidence="3" id="KW-1185">Reference proteome</keyword>